<dbReference type="InterPro" id="IPR006638">
    <property type="entry name" value="Elp3/MiaA/NifB-like_rSAM"/>
</dbReference>
<dbReference type="InterPro" id="IPR007197">
    <property type="entry name" value="rSAM"/>
</dbReference>
<dbReference type="PANTHER" id="PTHR43432:SF3">
    <property type="entry name" value="SLR0285 PROTEIN"/>
    <property type="match status" value="1"/>
</dbReference>
<dbReference type="STRING" id="690879.TSACC_270"/>
<keyword evidence="3" id="KW-0411">Iron-sulfur</keyword>
<organism evidence="5 6">
    <name type="scientific">Terrimicrobium sacchariphilum</name>
    <dbReference type="NCBI Taxonomy" id="690879"/>
    <lineage>
        <taxon>Bacteria</taxon>
        <taxon>Pseudomonadati</taxon>
        <taxon>Verrucomicrobiota</taxon>
        <taxon>Terrimicrobiia</taxon>
        <taxon>Terrimicrobiales</taxon>
        <taxon>Terrimicrobiaceae</taxon>
        <taxon>Terrimicrobium</taxon>
    </lineage>
</organism>
<dbReference type="InterPro" id="IPR058240">
    <property type="entry name" value="rSAM_sf"/>
</dbReference>
<dbReference type="Gene3D" id="3.80.30.30">
    <property type="match status" value="1"/>
</dbReference>
<keyword evidence="6" id="KW-1185">Reference proteome</keyword>
<accession>A0A146G4G4</accession>
<comment type="caution">
    <text evidence="5">The sequence shown here is derived from an EMBL/GenBank/DDBJ whole genome shotgun (WGS) entry which is preliminary data.</text>
</comment>
<dbReference type="Pfam" id="PF04055">
    <property type="entry name" value="Radical_SAM"/>
    <property type="match status" value="1"/>
</dbReference>
<dbReference type="EMBL" id="BDCO01000002">
    <property type="protein sequence ID" value="GAT31676.1"/>
    <property type="molecule type" value="Genomic_DNA"/>
</dbReference>
<name>A0A146G4G4_TERSA</name>
<dbReference type="GO" id="GO:0046872">
    <property type="term" value="F:metal ion binding"/>
    <property type="evidence" value="ECO:0007669"/>
    <property type="project" value="UniProtKB-KW"/>
</dbReference>
<dbReference type="SMART" id="SM00729">
    <property type="entry name" value="Elp3"/>
    <property type="match status" value="1"/>
</dbReference>
<dbReference type="AlphaFoldDB" id="A0A146G4G4"/>
<reference evidence="6" key="1">
    <citation type="journal article" date="2017" name="Genome Announc.">
        <title>Draft Genome Sequence of Terrimicrobium sacchariphilum NM-5T, a Facultative Anaerobic Soil Bacterium of the Class Spartobacteria.</title>
        <authorList>
            <person name="Qiu Y.L."/>
            <person name="Tourlousse D.M."/>
            <person name="Matsuura N."/>
            <person name="Ohashi A."/>
            <person name="Sekiguchi Y."/>
        </authorList>
    </citation>
    <scope>NUCLEOTIDE SEQUENCE [LARGE SCALE GENOMIC DNA]</scope>
    <source>
        <strain evidence="6">NM-5</strain>
    </source>
</reference>
<dbReference type="SUPFAM" id="SSF102114">
    <property type="entry name" value="Radical SAM enzymes"/>
    <property type="match status" value="1"/>
</dbReference>
<dbReference type="SFLD" id="SFLDG01084">
    <property type="entry name" value="Uncharacterised_Radical_SAM_Su"/>
    <property type="match status" value="1"/>
</dbReference>
<dbReference type="GO" id="GO:0051536">
    <property type="term" value="F:iron-sulfur cluster binding"/>
    <property type="evidence" value="ECO:0007669"/>
    <property type="project" value="UniProtKB-KW"/>
</dbReference>
<evidence type="ECO:0000259" key="4">
    <source>
        <dbReference type="SMART" id="SM00729"/>
    </source>
</evidence>
<evidence type="ECO:0000313" key="5">
    <source>
        <dbReference type="EMBL" id="GAT31676.1"/>
    </source>
</evidence>
<dbReference type="SFLD" id="SFLDS00029">
    <property type="entry name" value="Radical_SAM"/>
    <property type="match status" value="1"/>
</dbReference>
<dbReference type="InterPro" id="IPR040086">
    <property type="entry name" value="MJ0683-like"/>
</dbReference>
<dbReference type="NCBIfam" id="NF033668">
    <property type="entry name" value="rSAM_PA0069"/>
    <property type="match status" value="1"/>
</dbReference>
<dbReference type="InParanoid" id="A0A146G4G4"/>
<dbReference type="CDD" id="cd01335">
    <property type="entry name" value="Radical_SAM"/>
    <property type="match status" value="1"/>
</dbReference>
<dbReference type="PANTHER" id="PTHR43432">
    <property type="entry name" value="SLR0285 PROTEIN"/>
    <property type="match status" value="1"/>
</dbReference>
<proteinExistence type="predicted"/>
<gene>
    <name evidence="5" type="ORF">TSACC_270</name>
</gene>
<keyword evidence="1" id="KW-0479">Metal-binding</keyword>
<evidence type="ECO:0000256" key="2">
    <source>
        <dbReference type="ARBA" id="ARBA00023004"/>
    </source>
</evidence>
<dbReference type="Proteomes" id="UP000076023">
    <property type="component" value="Unassembled WGS sequence"/>
</dbReference>
<keyword evidence="5" id="KW-0456">Lyase</keyword>
<feature type="domain" description="Elp3/MiaA/NifB-like radical SAM core" evidence="4">
    <location>
        <begin position="57"/>
        <end position="285"/>
    </location>
</feature>
<dbReference type="RefSeq" id="WP_075077563.1">
    <property type="nucleotide sequence ID" value="NZ_BDCO01000002.1"/>
</dbReference>
<sequence length="346" mass="38504">MHVPGRGATINPRGRFERLEVALEEEAEHEAGRPRTVYLRDDSQSIISTNDSPDIGFRSSINPYRGCEHGCSYCYARPYHEYLGFSIGQDFETKIMVKPDAAKLLRKALSSPKWQPEVLAISGVTDCYQPVERKLEITRQCLAVLAEFRNPCVIVTKNHLVTRDIDHLRELAAHQAAMVFVSVTTLDAGLASALEPRAATPAFRLDAIRQLAGAGIPVGVLTAPVIPGLNEHEIPAILKAAREAGAGTAGYTVIRLPYGVKDVFAAWLETHLPGSKEKILDRIRDMRGGQLNRSDFATRMRGEGIWAEQIRQLFRTARQREGLEGRRIELSVDHFRRLGGEQLSLF</sequence>
<dbReference type="OrthoDB" id="9785699at2"/>
<dbReference type="GO" id="GO:0016829">
    <property type="term" value="F:lyase activity"/>
    <property type="evidence" value="ECO:0007669"/>
    <property type="project" value="UniProtKB-KW"/>
</dbReference>
<evidence type="ECO:0000313" key="6">
    <source>
        <dbReference type="Proteomes" id="UP000076023"/>
    </source>
</evidence>
<protein>
    <submittedName>
        <fullName evidence="5">DNA repair photolyase</fullName>
    </submittedName>
</protein>
<keyword evidence="2" id="KW-0408">Iron</keyword>
<evidence type="ECO:0000256" key="1">
    <source>
        <dbReference type="ARBA" id="ARBA00022723"/>
    </source>
</evidence>
<evidence type="ECO:0000256" key="3">
    <source>
        <dbReference type="ARBA" id="ARBA00023014"/>
    </source>
</evidence>